<dbReference type="EMBL" id="CP037940">
    <property type="protein sequence ID" value="QBO35025.1"/>
    <property type="molecule type" value="Genomic_DNA"/>
</dbReference>
<reference evidence="3" key="1">
    <citation type="submission" date="2019-03" db="EMBL/GenBank/DDBJ databases">
        <title>Weissella sp. 26KH-42 Genome sequencing.</title>
        <authorList>
            <person name="Heo J."/>
            <person name="Kim S.-J."/>
            <person name="Kim J.-S."/>
            <person name="Hong S.-B."/>
            <person name="Kwon S.-W."/>
        </authorList>
    </citation>
    <scope>NUCLEOTIDE SEQUENCE [LARGE SCALE GENOMIC DNA]</scope>
    <source>
        <strain evidence="3">26KH-42</strain>
    </source>
</reference>
<feature type="signal peptide" evidence="1">
    <location>
        <begin position="1"/>
        <end position="29"/>
    </location>
</feature>
<feature type="chain" id="PRO_5020450662" description="Lipoprotein" evidence="1">
    <location>
        <begin position="30"/>
        <end position="203"/>
    </location>
</feature>
<protein>
    <recommendedName>
        <fullName evidence="4">Lipoprotein</fullName>
    </recommendedName>
</protein>
<name>A0A4V1AIC5_9LACO</name>
<evidence type="ECO:0008006" key="4">
    <source>
        <dbReference type="Google" id="ProtNLM"/>
    </source>
</evidence>
<sequence>MKQFYEKTLTAFFGLLLLGVAGCTTSQQAAQQKSESSAKASRQKKAQALAKKRIPQAKPFKSEAADSAYAAGLSATAKKLTDDQQSTAIANVINLDYAKLVANNGVFMNDFYQCSGTEVIQVLAADKQSGAYLVATPQEQDQTTFRIIVKGDSHLKEGDIINVAGFIDENYAYVTDAKKTLVVPTIIADKSDIKNYGPQQDSE</sequence>
<gene>
    <name evidence="2" type="ORF">EQG49_00455</name>
</gene>
<evidence type="ECO:0000313" key="3">
    <source>
        <dbReference type="Proteomes" id="UP000292886"/>
    </source>
</evidence>
<proteinExistence type="predicted"/>
<dbReference type="RefSeq" id="WP_133362105.1">
    <property type="nucleotide sequence ID" value="NZ_CP037940.1"/>
</dbReference>
<evidence type="ECO:0000313" key="2">
    <source>
        <dbReference type="EMBL" id="QBO35025.1"/>
    </source>
</evidence>
<accession>A0A4V1AIC5</accession>
<keyword evidence="3" id="KW-1185">Reference proteome</keyword>
<dbReference type="Proteomes" id="UP000292886">
    <property type="component" value="Chromosome"/>
</dbReference>
<dbReference type="KEGG" id="wei:EQG49_00455"/>
<evidence type="ECO:0000256" key="1">
    <source>
        <dbReference type="SAM" id="SignalP"/>
    </source>
</evidence>
<organism evidence="2 3">
    <name type="scientific">Periweissella cryptocerci</name>
    <dbReference type="NCBI Taxonomy" id="2506420"/>
    <lineage>
        <taxon>Bacteria</taxon>
        <taxon>Bacillati</taxon>
        <taxon>Bacillota</taxon>
        <taxon>Bacilli</taxon>
        <taxon>Lactobacillales</taxon>
        <taxon>Lactobacillaceae</taxon>
        <taxon>Periweissella</taxon>
    </lineage>
</organism>
<dbReference type="AlphaFoldDB" id="A0A4V1AIC5"/>
<dbReference type="PROSITE" id="PS51257">
    <property type="entry name" value="PROKAR_LIPOPROTEIN"/>
    <property type="match status" value="1"/>
</dbReference>
<keyword evidence="1" id="KW-0732">Signal</keyword>